<sequence length="302" mass="32804">MLSGLALMLTVAVAAQRMLRERAAAALVLDTRLSALRPSAVAVARSDLPWLAWIEARVPAFLKRNLARADVTIAARFLNGYGVTLLLAVMVATWLAGVLGLVLALLAGGALPLLWIKHLADRRIGQFIDLLPHYLEAIRQLLLVGNSFQQALTKATNDAGVAVRRYLDPAVRRIANGASVSDALDAVAERIDLTELHMVVAAVRTNQRTGGSIAPMLVALATLLRDRARVIRELKAASAETRLSAAVLCGLPPLAFLLISAINYDYMRYMWETAGGRRLLLVGLGFQTVGVLVMRRLMRLQF</sequence>
<keyword evidence="9" id="KW-1185">Reference proteome</keyword>
<protein>
    <recommendedName>
        <fullName evidence="7">Type II secretion system protein GspF domain-containing protein</fullName>
    </recommendedName>
</protein>
<keyword evidence="5 6" id="KW-0472">Membrane</keyword>
<proteinExistence type="predicted"/>
<evidence type="ECO:0000256" key="5">
    <source>
        <dbReference type="ARBA" id="ARBA00023136"/>
    </source>
</evidence>
<evidence type="ECO:0000256" key="6">
    <source>
        <dbReference type="SAM" id="Phobius"/>
    </source>
</evidence>
<dbReference type="InterPro" id="IPR018076">
    <property type="entry name" value="T2SS_GspF_dom"/>
</dbReference>
<dbReference type="AlphaFoldDB" id="A0A1E3LVR5"/>
<keyword evidence="2" id="KW-1003">Cell membrane</keyword>
<dbReference type="EMBL" id="MDDS01000024">
    <property type="protein sequence ID" value="ODP37852.1"/>
    <property type="molecule type" value="Genomic_DNA"/>
</dbReference>
<evidence type="ECO:0000256" key="2">
    <source>
        <dbReference type="ARBA" id="ARBA00022475"/>
    </source>
</evidence>
<evidence type="ECO:0000256" key="1">
    <source>
        <dbReference type="ARBA" id="ARBA00004651"/>
    </source>
</evidence>
<accession>A0A1E3LVR5</accession>
<dbReference type="PANTHER" id="PTHR35007:SF1">
    <property type="entry name" value="PILUS ASSEMBLY PROTEIN"/>
    <property type="match status" value="1"/>
</dbReference>
<evidence type="ECO:0000313" key="8">
    <source>
        <dbReference type="EMBL" id="ODP37852.1"/>
    </source>
</evidence>
<dbReference type="PANTHER" id="PTHR35007">
    <property type="entry name" value="INTEGRAL MEMBRANE PROTEIN-RELATED"/>
    <property type="match status" value="1"/>
</dbReference>
<comment type="caution">
    <text evidence="8">The sequence shown here is derived from an EMBL/GenBank/DDBJ whole genome shotgun (WGS) entry which is preliminary data.</text>
</comment>
<keyword evidence="3 6" id="KW-0812">Transmembrane</keyword>
<dbReference type="Pfam" id="PF00482">
    <property type="entry name" value="T2SSF"/>
    <property type="match status" value="1"/>
</dbReference>
<evidence type="ECO:0000256" key="4">
    <source>
        <dbReference type="ARBA" id="ARBA00022989"/>
    </source>
</evidence>
<feature type="domain" description="Type II secretion system protein GspF" evidence="7">
    <location>
        <begin position="141"/>
        <end position="259"/>
    </location>
</feature>
<dbReference type="Proteomes" id="UP000094487">
    <property type="component" value="Unassembled WGS sequence"/>
</dbReference>
<reference evidence="8 9" key="1">
    <citation type="submission" date="2016-08" db="EMBL/GenBank/DDBJ databases">
        <title>Draft genome of the agarase producing Sphingomonas sp. MCT13.</title>
        <authorList>
            <person name="D'Andrea M.M."/>
            <person name="Rossolini G.M."/>
            <person name="Thaller M.C."/>
        </authorList>
    </citation>
    <scope>NUCLEOTIDE SEQUENCE [LARGE SCALE GENOMIC DNA]</scope>
    <source>
        <strain evidence="8 9">MCT13</strain>
    </source>
</reference>
<dbReference type="Gene3D" id="1.20.81.30">
    <property type="entry name" value="Type II secretion system (T2SS), domain F"/>
    <property type="match status" value="1"/>
</dbReference>
<feature type="transmembrane region" description="Helical" evidence="6">
    <location>
        <begin position="85"/>
        <end position="116"/>
    </location>
</feature>
<dbReference type="STRING" id="1888892.BFL28_01655"/>
<name>A0A1E3LVR5_9SPHN</name>
<organism evidence="8 9">
    <name type="scientific">Sphingomonas turrisvirgatae</name>
    <dbReference type="NCBI Taxonomy" id="1888892"/>
    <lineage>
        <taxon>Bacteria</taxon>
        <taxon>Pseudomonadati</taxon>
        <taxon>Pseudomonadota</taxon>
        <taxon>Alphaproteobacteria</taxon>
        <taxon>Sphingomonadales</taxon>
        <taxon>Sphingomonadaceae</taxon>
        <taxon>Sphingomonas</taxon>
    </lineage>
</organism>
<evidence type="ECO:0000256" key="3">
    <source>
        <dbReference type="ARBA" id="ARBA00022692"/>
    </source>
</evidence>
<gene>
    <name evidence="8" type="ORF">BFL28_01655</name>
</gene>
<feature type="transmembrane region" description="Helical" evidence="6">
    <location>
        <begin position="243"/>
        <end position="264"/>
    </location>
</feature>
<evidence type="ECO:0000313" key="9">
    <source>
        <dbReference type="Proteomes" id="UP000094487"/>
    </source>
</evidence>
<feature type="transmembrane region" description="Helical" evidence="6">
    <location>
        <begin position="276"/>
        <end position="294"/>
    </location>
</feature>
<keyword evidence="4 6" id="KW-1133">Transmembrane helix</keyword>
<comment type="subcellular location">
    <subcellularLocation>
        <location evidence="1">Cell membrane</location>
        <topology evidence="1">Multi-pass membrane protein</topology>
    </subcellularLocation>
</comment>
<dbReference type="GO" id="GO:0005886">
    <property type="term" value="C:plasma membrane"/>
    <property type="evidence" value="ECO:0007669"/>
    <property type="project" value="UniProtKB-SubCell"/>
</dbReference>
<dbReference type="InterPro" id="IPR042094">
    <property type="entry name" value="T2SS_GspF_sf"/>
</dbReference>
<evidence type="ECO:0000259" key="7">
    <source>
        <dbReference type="Pfam" id="PF00482"/>
    </source>
</evidence>